<feature type="coiled-coil region" evidence="2">
    <location>
        <begin position="374"/>
        <end position="432"/>
    </location>
</feature>
<comment type="caution">
    <text evidence="5">The sequence shown here is derived from an EMBL/GenBank/DDBJ whole genome shotgun (WGS) entry which is preliminary data.</text>
</comment>
<feature type="domain" description="WW" evidence="4">
    <location>
        <begin position="11"/>
        <end position="44"/>
    </location>
</feature>
<evidence type="ECO:0000256" key="1">
    <source>
        <dbReference type="PROSITE-ProRule" id="PRU00023"/>
    </source>
</evidence>
<dbReference type="InterPro" id="IPR001202">
    <property type="entry name" value="WW_dom"/>
</dbReference>
<dbReference type="InterPro" id="IPR036020">
    <property type="entry name" value="WW_dom_sf"/>
</dbReference>
<dbReference type="Gene3D" id="1.25.10.10">
    <property type="entry name" value="Leucine-rich Repeat Variant"/>
    <property type="match status" value="4"/>
</dbReference>
<sequence>MMTAESTRKEANERPKWEVYSDEYGNFYFYNTLTGESTWELPTEEENVTVDEAETSVGAVLDEDTAIRPVEGVVERAKASYTDYDIAAGVIDTMLTLVRRVEETAKQQSDAAIKPKKKRFVSPAAEVRYKKNQAKHEKTQKREHLLAMTRYMNLLAPPVTSDPTDAKPRQVGALFSKEDAFRWRLEKEVEQIRQRYQTRQKREKHHKQVYARVSQGKFLHVLRTELLKHLLAQITCSSELQQQRILLLSSPQYTAELEIKRKQQMEPEILERYEQEQTQALEASIKNIRRVFLLVDDAGVGSVHLLQILFAMVSEEGIRKYATQVHGLQTLIESIDIQRFILDFTSKQRTDECMLTPKDFQAFAGLVEDVVTHFASVKEAVNEAEDEIAGAIEASSAVGGSFMRTRLDMASKKKLAQELASLKATHDEMVANQRNQILSAFYGEGPSLLASKEEWEKHHQHRYIQHEAWLPMYCCLCRRRKWELWRRQLEEHEADHRSTWGSQRILKLKSEQLRVANQEDDTAITQPERLKPASAVATISEDCEAPLLEDEALLTEFTKTQAISEDDMVVAEVLKTIVILIDQMHEHQQPVSPPPRVHVRSAKQIQTSVSRKKKRKKSKKDLADEMDQVQRLMTIFDNEERERKTMHTEDVQMCILLERDRRSTEKPLLQIQDMAHNAYIKTLSHCVNPFPSLFRLQFERCLSFEPPQRLVLLVTDGGVCEPDMSAPSRYYILRTVPCRTEQEGAFVFNSNRLVQDKRVTQKELFQAASQNDFAAVRDYLQVLLDENADGDSKGMVKYLLEPKTRNTLLHYACDNGNLDACKYLLMCEGMVEASLNEPNVFGHTPLFYAASSGKLPLVKWLISNGADIDMDYSDHEDIQPRDDDHGMFTPLQIACFKGYEDIVNFFVECNAALSGTRRNGKTPLHVASSQNHKAIVKILMEAGADIHACDDQGKTPVDVAHSSLLSVLIPGEHGVAGDDEDADDGIEKNRDDDDDDDSFASSSEHSAAIEIVRSAFGRQIAREFHNKSWKSRMNAINDASIFVQNGSNGKNVTKLFDASCQMIILALQDAVSQVASSCCTALLKTAFTAVMGIADFHSARFHQDRPAINRIAELLLVRGAGSNEKEASEAVASLLFLICKSADITRHLTSHIFQIMGPAGSISTVALSPSKSIDVSSSSGSLSWRLQLVAIKILNTIASQYRLDQGVGGLSFQDGVKISTTSLENASVHVRTAAIDLFVQCLLIRCEQSDMSGTVDDIYEQIKNWSEAIFKQQNQTLKPSVQAKINNGLKNALQKSKRLHLAGAGEQGSEPKEPKANICMLDFTGAKPASPRSKVGAQKEDDLPYAEPIQDQYKEEAASVQACFGEKVTRCLFSNAWAPRVEALCFVQFQVESKCLTFDSKPMPQQLLQAIQKTLLLALQDRVNHVYEAGVALLGEVAIAVNNAVSIPSERSHFQDLVRPLIPRLLTRLGDSKARLHVTTEDALLLLSRQTNSLGPEYILEEMIGCDRNASPQSLSPTYLTNKLSVISKLLLEFGVKEASDGNGNLSIKHILQPALQVFEHRDPNVRQVALQIIADTLQATRVATMPFLDALARASRQKIISKLVEKGVLEADMLMDEIDDFDISPPETSRPGTSGGIRPLTASGSSTKHRPALSNPSLSASLSGSTGSSANSAQGPALPYGTALTSDQKVIYAPIIQCFSEELVRCLVDKVWAQREAAVREIERLIVCTANGKLPADNAVPKTIETLRILSQIVEMGLNDTVARVFQCTLRLCQLIATDFVPLVGSGDSSMNEFLESTVQAALQKFGDTKQRLRADCFTLLHSLSSLNHVGQARMCRILNTKYEQLVETSATAAASPLIGVELFKLYAVLLRDGYTAPTLASRPAVAPIMSSLLPAFENKHVDVRNAAIDTYITIYELTNGGADAKDVDLQGFITQVKPAIREVITRKVVQISKSLPKCGTEDIDTARGGESARQQPLALDINKLKHICSSEITDLLTSALPVQRCSGVDKLLQSFTEAPRNPHFKGAWEISCLLAKQLLLDGTSTVCLAAFELLRALVDPAVPSAEYAIPWNEWGVQLILSSTIRSVIQQSANTCVRVRVQVKSLLQLVTTKSNIGKNAVCNAILSAPEQKDLSNEPVKRLRKIALCRLRWQMTMRLELVYEIMSESANNASIAQSSGAAPLNRRKSSSSGSKAGDSLNIENVVPFLGSCVIHPSALVRSAARKIMSILKTTRLEELTKFVQDECSPSLQRRLQTLLSDDEDEDNNYADHFSAEDTTVVRGSRASHVRRVAALRPPRSVPTEEKSMAVDVFPPPHSAPGKSRRSLHTEESSPDFGDYVVQSRDESRQTKDKASTPQVPIWLDQSSSRKSSNSSYSDPHHSKYNQYDSPESMGMAVGGGAANLVKVRRKSSMRSNNGEDDDGCASNPRKAVR</sequence>
<dbReference type="SMART" id="SM00456">
    <property type="entry name" value="WW"/>
    <property type="match status" value="1"/>
</dbReference>
<feature type="region of interest" description="Disordered" evidence="3">
    <location>
        <begin position="2177"/>
        <end position="2196"/>
    </location>
</feature>
<dbReference type="SUPFAM" id="SSF51045">
    <property type="entry name" value="WW domain"/>
    <property type="match status" value="1"/>
</dbReference>
<feature type="region of interest" description="Disordered" evidence="3">
    <location>
        <begin position="587"/>
        <end position="623"/>
    </location>
</feature>
<name>A0A8K1C5T0_PYTOL</name>
<protein>
    <recommendedName>
        <fullName evidence="4">WW domain-containing protein</fullName>
    </recommendedName>
</protein>
<feature type="region of interest" description="Disordered" evidence="3">
    <location>
        <begin position="1621"/>
        <end position="1676"/>
    </location>
</feature>
<dbReference type="Gene3D" id="1.25.40.20">
    <property type="entry name" value="Ankyrin repeat-containing domain"/>
    <property type="match status" value="2"/>
</dbReference>
<dbReference type="Pfam" id="PF12796">
    <property type="entry name" value="Ank_2"/>
    <property type="match status" value="2"/>
</dbReference>
<feature type="compositionally biased region" description="Basic and acidic residues" evidence="3">
    <location>
        <begin position="2343"/>
        <end position="2354"/>
    </location>
</feature>
<dbReference type="InterPro" id="IPR034085">
    <property type="entry name" value="TOG"/>
</dbReference>
<dbReference type="CDD" id="cd00201">
    <property type="entry name" value="WW"/>
    <property type="match status" value="1"/>
</dbReference>
<keyword evidence="1" id="KW-0040">ANK repeat</keyword>
<feature type="compositionally biased region" description="Low complexity" evidence="3">
    <location>
        <begin position="1653"/>
        <end position="1674"/>
    </location>
</feature>
<evidence type="ECO:0000313" key="6">
    <source>
        <dbReference type="Proteomes" id="UP000794436"/>
    </source>
</evidence>
<dbReference type="InterPro" id="IPR011989">
    <property type="entry name" value="ARM-like"/>
</dbReference>
<keyword evidence="6" id="KW-1185">Reference proteome</keyword>
<dbReference type="InterPro" id="IPR002110">
    <property type="entry name" value="Ankyrin_rpt"/>
</dbReference>
<dbReference type="SUPFAM" id="SSF48371">
    <property type="entry name" value="ARM repeat"/>
    <property type="match status" value="1"/>
</dbReference>
<feature type="repeat" description="ANK" evidence="1">
    <location>
        <begin position="919"/>
        <end position="951"/>
    </location>
</feature>
<evidence type="ECO:0000259" key="4">
    <source>
        <dbReference type="PROSITE" id="PS50020"/>
    </source>
</evidence>
<evidence type="ECO:0000313" key="5">
    <source>
        <dbReference type="EMBL" id="TMW57111.1"/>
    </source>
</evidence>
<gene>
    <name evidence="5" type="ORF">Poli38472_003036</name>
</gene>
<feature type="compositionally biased region" description="Basic residues" evidence="3">
    <location>
        <begin position="610"/>
        <end position="619"/>
    </location>
</feature>
<dbReference type="GO" id="GO:0005929">
    <property type="term" value="C:cilium"/>
    <property type="evidence" value="ECO:0007669"/>
    <property type="project" value="TreeGrafter"/>
</dbReference>
<evidence type="ECO:0000256" key="2">
    <source>
        <dbReference type="SAM" id="Coils"/>
    </source>
</evidence>
<reference evidence="5" key="1">
    <citation type="submission" date="2019-03" db="EMBL/GenBank/DDBJ databases">
        <title>Long read genome sequence of the mycoparasitic Pythium oligandrum ATCC 38472 isolated from sugarbeet rhizosphere.</title>
        <authorList>
            <person name="Gaulin E."/>
        </authorList>
    </citation>
    <scope>NUCLEOTIDE SEQUENCE</scope>
    <source>
        <strain evidence="5">ATCC 38472_TT</strain>
    </source>
</reference>
<feature type="region of interest" description="Disordered" evidence="3">
    <location>
        <begin position="972"/>
        <end position="1004"/>
    </location>
</feature>
<dbReference type="EMBL" id="SPLM01000144">
    <property type="protein sequence ID" value="TMW57111.1"/>
    <property type="molecule type" value="Genomic_DNA"/>
</dbReference>
<feature type="repeat" description="ANK" evidence="1">
    <location>
        <begin position="841"/>
        <end position="873"/>
    </location>
</feature>
<accession>A0A8K1C5T0</accession>
<dbReference type="Pfam" id="PF00397">
    <property type="entry name" value="WW"/>
    <property type="match status" value="1"/>
</dbReference>
<dbReference type="PANTHER" id="PTHR13371:SF0">
    <property type="entry name" value="CENTROSOMAL PROTEIN OF 104 KDA"/>
    <property type="match status" value="1"/>
</dbReference>
<dbReference type="SMART" id="SM00248">
    <property type="entry name" value="ANK"/>
    <property type="match status" value="4"/>
</dbReference>
<dbReference type="PROSITE" id="PS50088">
    <property type="entry name" value="ANK_REPEAT"/>
    <property type="match status" value="2"/>
</dbReference>
<dbReference type="PANTHER" id="PTHR13371">
    <property type="entry name" value="GLYCINE-, GLUTAMATE-, THIENYLCYCLOHEXYLPIPERIDINE-BINDING PROTEIN"/>
    <property type="match status" value="1"/>
</dbReference>
<dbReference type="Proteomes" id="UP000794436">
    <property type="component" value="Unassembled WGS sequence"/>
</dbReference>
<dbReference type="SMART" id="SM01349">
    <property type="entry name" value="TOG"/>
    <property type="match status" value="2"/>
</dbReference>
<dbReference type="PROSITE" id="PS50297">
    <property type="entry name" value="ANK_REP_REGION"/>
    <property type="match status" value="2"/>
</dbReference>
<dbReference type="InterPro" id="IPR016024">
    <property type="entry name" value="ARM-type_fold"/>
</dbReference>
<dbReference type="PROSITE" id="PS50020">
    <property type="entry name" value="WW_DOMAIN_2"/>
    <property type="match status" value="1"/>
</dbReference>
<dbReference type="Pfam" id="PF21040">
    <property type="entry name" value="CEP104-like_TOG"/>
    <property type="match status" value="4"/>
</dbReference>
<dbReference type="PROSITE" id="PS01159">
    <property type="entry name" value="WW_DOMAIN_1"/>
    <property type="match status" value="1"/>
</dbReference>
<evidence type="ECO:0000256" key="3">
    <source>
        <dbReference type="SAM" id="MobiDB-lite"/>
    </source>
</evidence>
<dbReference type="OrthoDB" id="539213at2759"/>
<dbReference type="SUPFAM" id="SSF48403">
    <property type="entry name" value="Ankyrin repeat"/>
    <property type="match status" value="1"/>
</dbReference>
<feature type="compositionally biased region" description="Low complexity" evidence="3">
    <location>
        <begin position="2366"/>
        <end position="2377"/>
    </location>
</feature>
<keyword evidence="2" id="KW-0175">Coiled coil</keyword>
<feature type="region of interest" description="Disordered" evidence="3">
    <location>
        <begin position="2292"/>
        <end position="2433"/>
    </location>
</feature>
<dbReference type="InterPro" id="IPR036770">
    <property type="entry name" value="Ankyrin_rpt-contain_sf"/>
</dbReference>
<dbReference type="Gene3D" id="2.20.70.10">
    <property type="match status" value="1"/>
</dbReference>
<proteinExistence type="predicted"/>
<organism evidence="5 6">
    <name type="scientific">Pythium oligandrum</name>
    <name type="common">Mycoparasitic fungus</name>
    <dbReference type="NCBI Taxonomy" id="41045"/>
    <lineage>
        <taxon>Eukaryota</taxon>
        <taxon>Sar</taxon>
        <taxon>Stramenopiles</taxon>
        <taxon>Oomycota</taxon>
        <taxon>Peronosporomycetes</taxon>
        <taxon>Pythiales</taxon>
        <taxon>Pythiaceae</taxon>
        <taxon>Pythium</taxon>
    </lineage>
</organism>
<dbReference type="InterPro" id="IPR052607">
    <property type="entry name" value="CEP104-like"/>
</dbReference>